<dbReference type="PANTHER" id="PTHR47178">
    <property type="entry name" value="MONOOXYGENASE, FAD-BINDING"/>
    <property type="match status" value="1"/>
</dbReference>
<dbReference type="Pfam" id="PF01494">
    <property type="entry name" value="FAD_binding_3"/>
    <property type="match status" value="1"/>
</dbReference>
<comment type="caution">
    <text evidence="8">The sequence shown here is derived from an EMBL/GenBank/DDBJ whole genome shotgun (WGS) entry which is preliminary data.</text>
</comment>
<name>A0AAN7T6M9_9EURO</name>
<dbReference type="PRINTS" id="PR00420">
    <property type="entry name" value="RNGMNOXGNASE"/>
</dbReference>
<dbReference type="Pfam" id="PF13450">
    <property type="entry name" value="NAD_binding_8"/>
    <property type="match status" value="1"/>
</dbReference>
<reference evidence="8 9" key="1">
    <citation type="submission" date="2023-08" db="EMBL/GenBank/DDBJ databases">
        <title>Black Yeasts Isolated from many extreme environments.</title>
        <authorList>
            <person name="Coleine C."/>
            <person name="Stajich J.E."/>
            <person name="Selbmann L."/>
        </authorList>
    </citation>
    <scope>NUCLEOTIDE SEQUENCE [LARGE SCALE GENOMIC DNA]</scope>
    <source>
        <strain evidence="8 9">CCFEE 5910</strain>
    </source>
</reference>
<evidence type="ECO:0000313" key="9">
    <source>
        <dbReference type="Proteomes" id="UP001309876"/>
    </source>
</evidence>
<keyword evidence="5" id="KW-0503">Monooxygenase</keyword>
<gene>
    <name evidence="8" type="ORF">LTR05_000824</name>
</gene>
<feature type="region of interest" description="Disordered" evidence="6">
    <location>
        <begin position="397"/>
        <end position="419"/>
    </location>
</feature>
<protein>
    <recommendedName>
        <fullName evidence="7">FAD-binding domain-containing protein</fullName>
    </recommendedName>
</protein>
<proteinExistence type="predicted"/>
<keyword evidence="4" id="KW-0560">Oxidoreductase</keyword>
<accession>A0AAN7T6M9</accession>
<feature type="domain" description="FAD-binding" evidence="7">
    <location>
        <begin position="141"/>
        <end position="371"/>
    </location>
</feature>
<evidence type="ECO:0000256" key="4">
    <source>
        <dbReference type="ARBA" id="ARBA00023002"/>
    </source>
</evidence>
<dbReference type="GO" id="GO:0004497">
    <property type="term" value="F:monooxygenase activity"/>
    <property type="evidence" value="ECO:0007669"/>
    <property type="project" value="UniProtKB-KW"/>
</dbReference>
<dbReference type="InterPro" id="IPR036188">
    <property type="entry name" value="FAD/NAD-bd_sf"/>
</dbReference>
<dbReference type="Proteomes" id="UP001309876">
    <property type="component" value="Unassembled WGS sequence"/>
</dbReference>
<evidence type="ECO:0000259" key="7">
    <source>
        <dbReference type="Pfam" id="PF01494"/>
    </source>
</evidence>
<keyword evidence="3" id="KW-0274">FAD</keyword>
<dbReference type="PANTHER" id="PTHR47178:SF2">
    <property type="entry name" value="FAD-BINDING DOMAIN-CONTAINING PROTEIN"/>
    <property type="match status" value="1"/>
</dbReference>
<dbReference type="Gene3D" id="3.50.50.60">
    <property type="entry name" value="FAD/NAD(P)-binding domain"/>
    <property type="match status" value="1"/>
</dbReference>
<feature type="compositionally biased region" description="Basic and acidic residues" evidence="6">
    <location>
        <begin position="408"/>
        <end position="419"/>
    </location>
</feature>
<evidence type="ECO:0000256" key="5">
    <source>
        <dbReference type="ARBA" id="ARBA00023033"/>
    </source>
</evidence>
<dbReference type="SUPFAM" id="SSF51905">
    <property type="entry name" value="FAD/NAD(P)-binding domain"/>
    <property type="match status" value="1"/>
</dbReference>
<dbReference type="GO" id="GO:0071949">
    <property type="term" value="F:FAD binding"/>
    <property type="evidence" value="ECO:0007669"/>
    <property type="project" value="InterPro"/>
</dbReference>
<keyword evidence="9" id="KW-1185">Reference proteome</keyword>
<keyword evidence="2" id="KW-0285">Flavoprotein</keyword>
<dbReference type="AlphaFoldDB" id="A0AAN7T6M9"/>
<evidence type="ECO:0000256" key="2">
    <source>
        <dbReference type="ARBA" id="ARBA00022630"/>
    </source>
</evidence>
<evidence type="ECO:0000313" key="8">
    <source>
        <dbReference type="EMBL" id="KAK5090649.1"/>
    </source>
</evidence>
<evidence type="ECO:0000256" key="3">
    <source>
        <dbReference type="ARBA" id="ARBA00022827"/>
    </source>
</evidence>
<organism evidence="8 9">
    <name type="scientific">Lithohypha guttulata</name>
    <dbReference type="NCBI Taxonomy" id="1690604"/>
    <lineage>
        <taxon>Eukaryota</taxon>
        <taxon>Fungi</taxon>
        <taxon>Dikarya</taxon>
        <taxon>Ascomycota</taxon>
        <taxon>Pezizomycotina</taxon>
        <taxon>Eurotiomycetes</taxon>
        <taxon>Chaetothyriomycetidae</taxon>
        <taxon>Chaetothyriales</taxon>
        <taxon>Trichomeriaceae</taxon>
        <taxon>Lithohypha</taxon>
    </lineage>
</organism>
<comment type="cofactor">
    <cofactor evidence="1">
        <name>FAD</name>
        <dbReference type="ChEBI" id="CHEBI:57692"/>
    </cofactor>
</comment>
<evidence type="ECO:0000256" key="6">
    <source>
        <dbReference type="SAM" id="MobiDB-lite"/>
    </source>
</evidence>
<dbReference type="EMBL" id="JAVRRJ010000001">
    <property type="protein sequence ID" value="KAK5090649.1"/>
    <property type="molecule type" value="Genomic_DNA"/>
</dbReference>
<evidence type="ECO:0000256" key="1">
    <source>
        <dbReference type="ARBA" id="ARBA00001974"/>
    </source>
</evidence>
<sequence>MGSRQVEQKVLVIGAGIVGLLIAQGLKKEGIACTVYESEPSAKHYRPREWGMSIQWGLPLLKTCFDEDKYNKLSTTAVDPNFEPPEPGKVPTFNGETGEWIIDIPLVRTYRVSRRKFRAFCAEDINVQYDKKLKDIVYSDTDTTVTAQFEDGSSATGTLLVGAEGTHSLTRHLIFDNDESKAAAHSVLFNAINLHVCYNDAEKARHVRRHHPIMYHAIHPRGYWLFVAIQDVPDPDKPETWVFQLQCTWKKTLEPDLSEDEVSSLEKHKKRAETFGEPFKSANLWIPEGTKLSVNKLGYWVPEKWNTRNGRVIIAGDAAHPMTFQRGQGLNHGIADAASLTKLLAAVKDGSKSQEAAIEEYVDEMVPRAGEEVKMSIVNTEMLHDFEKMTNSPFFKKGGHANAGNKQALEEQRAKEEAA</sequence>
<dbReference type="InterPro" id="IPR002938">
    <property type="entry name" value="FAD-bd"/>
</dbReference>